<dbReference type="GO" id="GO:0006310">
    <property type="term" value="P:DNA recombination"/>
    <property type="evidence" value="ECO:0007669"/>
    <property type="project" value="UniProtKB-KW"/>
</dbReference>
<comment type="similarity">
    <text evidence="3">Belongs to the ku70 family.</text>
</comment>
<evidence type="ECO:0000256" key="10">
    <source>
        <dbReference type="ARBA" id="ARBA00022840"/>
    </source>
</evidence>
<dbReference type="InterPro" id="IPR005161">
    <property type="entry name" value="Ku_N"/>
</dbReference>
<evidence type="ECO:0000256" key="13">
    <source>
        <dbReference type="ARBA" id="ARBA00023172"/>
    </source>
</evidence>
<accession>Q75DZ0</accession>
<evidence type="ECO:0000313" key="18">
    <source>
        <dbReference type="Proteomes" id="UP000000591"/>
    </source>
</evidence>
<evidence type="ECO:0000256" key="3">
    <source>
        <dbReference type="ARBA" id="ARBA00005240"/>
    </source>
</evidence>
<dbReference type="InterPro" id="IPR047087">
    <property type="entry name" value="KU70_core_dom"/>
</dbReference>
<name>Q75DZ0_EREGS</name>
<dbReference type="GO" id="GO:0043564">
    <property type="term" value="C:Ku70:Ku80 complex"/>
    <property type="evidence" value="ECO:0000318"/>
    <property type="project" value="GO_Central"/>
</dbReference>
<keyword evidence="10" id="KW-0067">ATP-binding</keyword>
<evidence type="ECO:0000256" key="5">
    <source>
        <dbReference type="ARBA" id="ARBA00022454"/>
    </source>
</evidence>
<dbReference type="Pfam" id="PF02735">
    <property type="entry name" value="Ku"/>
    <property type="match status" value="1"/>
</dbReference>
<keyword evidence="6" id="KW-0547">Nucleotide-binding</keyword>
<dbReference type="HOGENOM" id="CLU_024202_0_0_1"/>
<keyword evidence="13" id="KW-0233">DNA recombination</keyword>
<keyword evidence="9" id="KW-0347">Helicase</keyword>
<keyword evidence="7" id="KW-0227">DNA damage</keyword>
<reference evidence="18" key="2">
    <citation type="journal article" date="2013" name="G3 (Bethesda)">
        <title>Genomes of Ashbya fungi isolated from insects reveal four mating-type loci, numerous translocations, lack of transposons, and distinct gene duplications.</title>
        <authorList>
            <person name="Dietrich F.S."/>
            <person name="Voegeli S."/>
            <person name="Kuo S."/>
            <person name="Philippsen P."/>
        </authorList>
    </citation>
    <scope>GENOME REANNOTATION</scope>
    <source>
        <strain evidence="18">ATCC 10895 / CBS 109.51 / FGSC 9923 / NRRL Y-1056</strain>
    </source>
</reference>
<keyword evidence="15" id="KW-0539">Nucleus</keyword>
<dbReference type="PANTHER" id="PTHR12604:SF2">
    <property type="entry name" value="X-RAY REPAIR CROSS-COMPLEMENTING PROTEIN 6"/>
    <property type="match status" value="1"/>
</dbReference>
<dbReference type="GO" id="GO:0016787">
    <property type="term" value="F:hydrolase activity"/>
    <property type="evidence" value="ECO:0007669"/>
    <property type="project" value="UniProtKB-KW"/>
</dbReference>
<evidence type="ECO:0000256" key="1">
    <source>
        <dbReference type="ARBA" id="ARBA00004123"/>
    </source>
</evidence>
<dbReference type="Pfam" id="PF03731">
    <property type="entry name" value="Ku_N"/>
    <property type="match status" value="1"/>
</dbReference>
<dbReference type="CDD" id="cd00788">
    <property type="entry name" value="KU70"/>
    <property type="match status" value="1"/>
</dbReference>
<dbReference type="SMART" id="SM00559">
    <property type="entry name" value="Ku78"/>
    <property type="match status" value="1"/>
</dbReference>
<dbReference type="EMBL" id="AE016815">
    <property type="protein sequence ID" value="AAS50654.1"/>
    <property type="molecule type" value="Genomic_DNA"/>
</dbReference>
<keyword evidence="12" id="KW-0238">DNA-binding</keyword>
<dbReference type="PANTHER" id="PTHR12604">
    <property type="entry name" value="KU AUTOANTIGEN DNA HELICASE"/>
    <property type="match status" value="1"/>
</dbReference>
<dbReference type="KEGG" id="ago:AGOS_ABL117C"/>
<reference evidence="17 18" key="1">
    <citation type="journal article" date="2004" name="Science">
        <title>The Ashbya gossypii genome as a tool for mapping the ancient Saccharomyces cerevisiae genome.</title>
        <authorList>
            <person name="Dietrich F.S."/>
            <person name="Voegeli S."/>
            <person name="Brachat S."/>
            <person name="Lerch A."/>
            <person name="Gates K."/>
            <person name="Steiner S."/>
            <person name="Mohr C."/>
            <person name="Pohlmann R."/>
            <person name="Luedi P."/>
            <person name="Choi S."/>
            <person name="Wing R.A."/>
            <person name="Flavier A."/>
            <person name="Gaffney T.D."/>
            <person name="Philippsen P."/>
        </authorList>
    </citation>
    <scope>NUCLEOTIDE SEQUENCE [LARGE SCALE GENOMIC DNA]</scope>
    <source>
        <strain evidence="18">ATCC 10895 / CBS 109.51 / FGSC 9923 / NRRL Y-1056</strain>
    </source>
</reference>
<dbReference type="GO" id="GO:0005524">
    <property type="term" value="F:ATP binding"/>
    <property type="evidence" value="ECO:0007669"/>
    <property type="project" value="UniProtKB-KW"/>
</dbReference>
<dbReference type="GO" id="GO:0003684">
    <property type="term" value="F:damaged DNA binding"/>
    <property type="evidence" value="ECO:0007669"/>
    <property type="project" value="InterPro"/>
</dbReference>
<dbReference type="OrthoDB" id="3249161at2759"/>
<dbReference type="GO" id="GO:0000781">
    <property type="term" value="C:chromosome, telomeric region"/>
    <property type="evidence" value="ECO:0007669"/>
    <property type="project" value="UniProtKB-SubCell"/>
</dbReference>
<keyword evidence="14" id="KW-0234">DNA repair</keyword>
<evidence type="ECO:0000256" key="2">
    <source>
        <dbReference type="ARBA" id="ARBA00004574"/>
    </source>
</evidence>
<dbReference type="EC" id="3.6.4.12" evidence="4"/>
<dbReference type="PIRSF" id="PIRSF003033">
    <property type="entry name" value="Ku70"/>
    <property type="match status" value="1"/>
</dbReference>
<dbReference type="InterPro" id="IPR006165">
    <property type="entry name" value="Ku70"/>
</dbReference>
<dbReference type="SUPFAM" id="SSF53300">
    <property type="entry name" value="vWA-like"/>
    <property type="match status" value="1"/>
</dbReference>
<dbReference type="GO" id="GO:0006303">
    <property type="term" value="P:double-strand break repair via nonhomologous end joining"/>
    <property type="evidence" value="ECO:0000318"/>
    <property type="project" value="GO_Central"/>
</dbReference>
<dbReference type="STRING" id="284811.Q75DZ0"/>
<gene>
    <name evidence="17" type="ORF">AGOS_ABL117C</name>
</gene>
<proteinExistence type="inferred from homology"/>
<dbReference type="InterPro" id="IPR006164">
    <property type="entry name" value="DNA_bd_Ku70/Ku80"/>
</dbReference>
<dbReference type="RefSeq" id="NP_982830.1">
    <property type="nucleotide sequence ID" value="NM_208183.1"/>
</dbReference>
<dbReference type="eggNOG" id="KOG2327">
    <property type="taxonomic scope" value="Eukaryota"/>
</dbReference>
<keyword evidence="11" id="KW-0779">Telomere</keyword>
<keyword evidence="8" id="KW-0378">Hydrolase</keyword>
<dbReference type="GO" id="GO:0003678">
    <property type="term" value="F:DNA helicase activity"/>
    <property type="evidence" value="ECO:0007669"/>
    <property type="project" value="UniProtKB-EC"/>
</dbReference>
<dbReference type="SUPFAM" id="SSF100939">
    <property type="entry name" value="SPOC domain-like"/>
    <property type="match status" value="1"/>
</dbReference>
<dbReference type="Gene3D" id="3.40.50.410">
    <property type="entry name" value="von Willebrand factor, type A domain"/>
    <property type="match status" value="1"/>
</dbReference>
<evidence type="ECO:0000256" key="6">
    <source>
        <dbReference type="ARBA" id="ARBA00022741"/>
    </source>
</evidence>
<keyword evidence="18" id="KW-1185">Reference proteome</keyword>
<evidence type="ECO:0000256" key="11">
    <source>
        <dbReference type="ARBA" id="ARBA00022895"/>
    </source>
</evidence>
<sequence>MGERQDKSGGQSGHFVKPVTHDYIDRNQNIVLCIELSQTLCSPAGSLKGNAPILEVVRALLHMVEELIIVQPNSAVGCLTFRNGRRAEDGIVEAFPLRPLDANYVRNISDCVADLEETGMVGQHFPFTATVPASLDVMLAASDRYFTEDTQNADNRIFLVTDVDTPVEFTDPIRLEKVQARLLSLYRRRIDITTFFLHTEHAAFNDSSYAEILKTREWGIPGAPQSTSPLSICKLREKMLSQKDLNRAYFSCPLVINKTADLVVSVAGYVATTHERPGTRYKYIVKHDGRTKSVHQCRKYKTVDNEKYIRDADRSSVYWIGGAGIEVTDAELRKMTRGCSKYESFLEILGFRAINTAAPYYSNIGRAYYILPRELPFSGSAKVLASLNRSMFEKGKAAIVWGQLKAGFHPTLFALIPSDGETCALRLVRIPFIEEVRCFPTLDGEDRLFHTREYELVKTVSQNLIRHFSLRTSYRPSDIRNPLLRNFYSTLYHEQSQDAKRKMPELQYLPESDSTLHKVQLVRDRIENSIIHDEPPIISEYINCWNIYYNHIIDKAVYEYGAPKRPLKYFTGDTLHLEDALTPNQQRTQRNTAKNAKTRFNL</sequence>
<evidence type="ECO:0000256" key="9">
    <source>
        <dbReference type="ARBA" id="ARBA00022806"/>
    </source>
</evidence>
<organism evidence="17 18">
    <name type="scientific">Eremothecium gossypii (strain ATCC 10895 / CBS 109.51 / FGSC 9923 / NRRL Y-1056)</name>
    <name type="common">Yeast</name>
    <name type="synonym">Ashbya gossypii</name>
    <dbReference type="NCBI Taxonomy" id="284811"/>
    <lineage>
        <taxon>Eukaryota</taxon>
        <taxon>Fungi</taxon>
        <taxon>Dikarya</taxon>
        <taxon>Ascomycota</taxon>
        <taxon>Saccharomycotina</taxon>
        <taxon>Saccharomycetes</taxon>
        <taxon>Saccharomycetales</taxon>
        <taxon>Saccharomycetaceae</taxon>
        <taxon>Eremothecium</taxon>
    </lineage>
</organism>
<dbReference type="GO" id="GO:0042162">
    <property type="term" value="F:telomeric DNA binding"/>
    <property type="evidence" value="ECO:0000318"/>
    <property type="project" value="GO_Central"/>
</dbReference>
<evidence type="ECO:0000256" key="4">
    <source>
        <dbReference type="ARBA" id="ARBA00012551"/>
    </source>
</evidence>
<protein>
    <recommendedName>
        <fullName evidence="4">DNA helicase</fullName>
        <ecNumber evidence="4">3.6.4.12</ecNumber>
    </recommendedName>
</protein>
<evidence type="ECO:0000256" key="14">
    <source>
        <dbReference type="ARBA" id="ARBA00023204"/>
    </source>
</evidence>
<dbReference type="GO" id="GO:0000723">
    <property type="term" value="P:telomere maintenance"/>
    <property type="evidence" value="ECO:0000318"/>
    <property type="project" value="GO_Central"/>
</dbReference>
<feature type="domain" description="Ku" evidence="16">
    <location>
        <begin position="306"/>
        <end position="447"/>
    </location>
</feature>
<dbReference type="Gene3D" id="2.40.290.10">
    <property type="match status" value="1"/>
</dbReference>
<evidence type="ECO:0000256" key="8">
    <source>
        <dbReference type="ARBA" id="ARBA00022801"/>
    </source>
</evidence>
<dbReference type="InterPro" id="IPR016194">
    <property type="entry name" value="SPOC-like_C_dom_sf"/>
</dbReference>
<dbReference type="GeneID" id="4618910"/>
<evidence type="ECO:0000256" key="15">
    <source>
        <dbReference type="ARBA" id="ARBA00023242"/>
    </source>
</evidence>
<comment type="subcellular location">
    <subcellularLocation>
        <location evidence="2">Chromosome</location>
        <location evidence="2">Telomere</location>
    </subcellularLocation>
    <subcellularLocation>
        <location evidence="1">Nucleus</location>
    </subcellularLocation>
</comment>
<evidence type="ECO:0000256" key="12">
    <source>
        <dbReference type="ARBA" id="ARBA00023125"/>
    </source>
</evidence>
<dbReference type="InterPro" id="IPR036465">
    <property type="entry name" value="vWFA_dom_sf"/>
</dbReference>
<dbReference type="InParanoid" id="Q75DZ0"/>
<dbReference type="Proteomes" id="UP000000591">
    <property type="component" value="Chromosome II"/>
</dbReference>
<keyword evidence="5" id="KW-0158">Chromosome</keyword>
<evidence type="ECO:0000259" key="16">
    <source>
        <dbReference type="SMART" id="SM00559"/>
    </source>
</evidence>
<dbReference type="AlphaFoldDB" id="Q75DZ0"/>
<evidence type="ECO:0000313" key="17">
    <source>
        <dbReference type="EMBL" id="AAS50654.1"/>
    </source>
</evidence>
<evidence type="ECO:0000256" key="7">
    <source>
        <dbReference type="ARBA" id="ARBA00022763"/>
    </source>
</evidence>